<dbReference type="Gene3D" id="3.40.50.12780">
    <property type="entry name" value="N-terminal domain of ligase-like"/>
    <property type="match status" value="1"/>
</dbReference>
<proteinExistence type="predicted"/>
<dbReference type="InterPro" id="IPR042099">
    <property type="entry name" value="ANL_N_sf"/>
</dbReference>
<evidence type="ECO:0000313" key="4">
    <source>
        <dbReference type="Proteomes" id="UP000730481"/>
    </source>
</evidence>
<dbReference type="Pfam" id="PF00501">
    <property type="entry name" value="AMP-binding"/>
    <property type="match status" value="1"/>
</dbReference>
<gene>
    <name evidence="3" type="ORF">FBEOM_4360</name>
</gene>
<evidence type="ECO:0000259" key="1">
    <source>
        <dbReference type="Pfam" id="PF00501"/>
    </source>
</evidence>
<dbReference type="GO" id="GO:0031956">
    <property type="term" value="F:medium-chain fatty acid-CoA ligase activity"/>
    <property type="evidence" value="ECO:0007669"/>
    <property type="project" value="TreeGrafter"/>
</dbReference>
<dbReference type="SUPFAM" id="SSF56801">
    <property type="entry name" value="Acetyl-CoA synthetase-like"/>
    <property type="match status" value="1"/>
</dbReference>
<feature type="domain" description="AMP-binding enzyme C-terminal" evidence="2">
    <location>
        <begin position="515"/>
        <end position="597"/>
    </location>
</feature>
<dbReference type="AlphaFoldDB" id="A0A9P5AN47"/>
<keyword evidence="3" id="KW-0436">Ligase</keyword>
<dbReference type="GO" id="GO:0006631">
    <property type="term" value="P:fatty acid metabolic process"/>
    <property type="evidence" value="ECO:0007669"/>
    <property type="project" value="TreeGrafter"/>
</dbReference>
<comment type="caution">
    <text evidence="3">The sequence shown here is derived from an EMBL/GenBank/DDBJ whole genome shotgun (WGS) entry which is preliminary data.</text>
</comment>
<accession>A0A9P5AN47</accession>
<reference evidence="3" key="2">
    <citation type="submission" date="2020-02" db="EMBL/GenBank/DDBJ databases">
        <title>Identification and distribution of gene clusters putatively required for synthesis of sphingolipid metabolism inhibitors in phylogenetically diverse species of the filamentous fungus Fusarium.</title>
        <authorList>
            <person name="Kim H.-S."/>
            <person name="Busman M."/>
            <person name="Brown D.W."/>
            <person name="Divon H."/>
            <person name="Uhlig S."/>
            <person name="Proctor R.H."/>
        </authorList>
    </citation>
    <scope>NUCLEOTIDE SEQUENCE</scope>
    <source>
        <strain evidence="3">NRRL 25174</strain>
    </source>
</reference>
<evidence type="ECO:0000313" key="3">
    <source>
        <dbReference type="EMBL" id="KAF4341687.1"/>
    </source>
</evidence>
<dbReference type="InterPro" id="IPR045851">
    <property type="entry name" value="AMP-bd_C_sf"/>
</dbReference>
<dbReference type="InterPro" id="IPR000873">
    <property type="entry name" value="AMP-dep_synth/lig_dom"/>
</dbReference>
<feature type="domain" description="AMP-dependent synthetase/ligase" evidence="1">
    <location>
        <begin position="76"/>
        <end position="460"/>
    </location>
</feature>
<dbReference type="OrthoDB" id="10253115at2759"/>
<dbReference type="PROSITE" id="PS00455">
    <property type="entry name" value="AMP_BINDING"/>
    <property type="match status" value="1"/>
</dbReference>
<reference evidence="3" key="1">
    <citation type="journal article" date="2017" name="Mycologia">
        <title>Fusarium algeriense, sp. nov., a novel toxigenic crown rot pathogen of durum wheat from Algeria is nested in the Fusarium burgessii species complex.</title>
        <authorList>
            <person name="Laraba I."/>
            <person name="Keddad A."/>
            <person name="Boureghda H."/>
            <person name="Abdallah N."/>
            <person name="Vaughan M.M."/>
            <person name="Proctor R.H."/>
            <person name="Busman M."/>
            <person name="O'Donnell K."/>
        </authorList>
    </citation>
    <scope>NUCLEOTIDE SEQUENCE</scope>
    <source>
        <strain evidence="3">NRRL 25174</strain>
    </source>
</reference>
<organism evidence="3 4">
    <name type="scientific">Fusarium beomiforme</name>
    <dbReference type="NCBI Taxonomy" id="44412"/>
    <lineage>
        <taxon>Eukaryota</taxon>
        <taxon>Fungi</taxon>
        <taxon>Dikarya</taxon>
        <taxon>Ascomycota</taxon>
        <taxon>Pezizomycotina</taxon>
        <taxon>Sordariomycetes</taxon>
        <taxon>Hypocreomycetidae</taxon>
        <taxon>Hypocreales</taxon>
        <taxon>Nectriaceae</taxon>
        <taxon>Fusarium</taxon>
        <taxon>Fusarium burgessii species complex</taxon>
    </lineage>
</organism>
<keyword evidence="4" id="KW-1185">Reference proteome</keyword>
<dbReference type="Gene3D" id="3.30.300.30">
    <property type="match status" value="1"/>
</dbReference>
<protein>
    <submittedName>
        <fullName evidence="3">4-coumarate ligase</fullName>
    </submittedName>
</protein>
<dbReference type="InterPro" id="IPR020845">
    <property type="entry name" value="AMP-binding_CS"/>
</dbReference>
<dbReference type="PANTHER" id="PTHR43201:SF6">
    <property type="entry name" value="ACYL COA SYNTHETASE (EUROFUNG)"/>
    <property type="match status" value="1"/>
</dbReference>
<sequence length="619" mass="68632">MKHTFFTRCLRATRSLNRPHLVIPRPHSAFAFSTSAQPIRSVPQEAFSPPLAPRLSIVQGPSSPPLWNKTLGQLVKEQAEKRGPRTAVVVPWQNMRLTYEDLEYRSSIAAKALLSAGLRHGDTVGIFAGNRYQYIELFLASARIGCPFVVFNTTNSPQELCSAVTRSDCKALFIASSIGPIDTDGHVRQIATKVEVGACLERLIMFDRSPSQELFNCHEYEQFLAKGTSGSICDSKLEQAEGQVKPWDVLNMQFTSGTTGLPKASMLTHNNLLNDGRYVGYAMRLTKDDIVCCPPPLFHCFGLVMGFLASFTHGSTIVFPSDKFNARQTLDAVETEKATALLGVPTMFISELEQMESEPRNITTVRTGLVAGSPVSPSLMDELRAKMNVQGMLIAYGMTETSPVTFITSLDDPEDRMLTSLGRVLPHTAAKIVDTNGDIVPVGERGEICTSGFALQKGYYRDDVKTQEAMRRDENGVLWMHTGDEGYLDEEGYGFITGRIKDLIIRGGENLSPSEIENQLLRHPAIREACVVAVKDKVHGEVVAAFLQLSSHEKRPSDLEIRDWVLKDLSPVKVPAFIFWLGHRGVDNELPKTGSGKYQKHIIREYANQLVEKKIKTNI</sequence>
<dbReference type="EMBL" id="PVQB02000182">
    <property type="protein sequence ID" value="KAF4341687.1"/>
    <property type="molecule type" value="Genomic_DNA"/>
</dbReference>
<dbReference type="Proteomes" id="UP000730481">
    <property type="component" value="Unassembled WGS sequence"/>
</dbReference>
<dbReference type="InterPro" id="IPR025110">
    <property type="entry name" value="AMP-bd_C"/>
</dbReference>
<dbReference type="Pfam" id="PF13193">
    <property type="entry name" value="AMP-binding_C"/>
    <property type="match status" value="1"/>
</dbReference>
<dbReference type="PANTHER" id="PTHR43201">
    <property type="entry name" value="ACYL-COA SYNTHETASE"/>
    <property type="match status" value="1"/>
</dbReference>
<evidence type="ECO:0000259" key="2">
    <source>
        <dbReference type="Pfam" id="PF13193"/>
    </source>
</evidence>
<name>A0A9P5AN47_9HYPO</name>